<dbReference type="PATRIC" id="fig|1352936.5.peg.602"/>
<organism evidence="4 5">
    <name type="scientific">Streptomyces roseochromogenus subsp. oscitans DS 12.976</name>
    <dbReference type="NCBI Taxonomy" id="1352936"/>
    <lineage>
        <taxon>Bacteria</taxon>
        <taxon>Bacillati</taxon>
        <taxon>Actinomycetota</taxon>
        <taxon>Actinomycetes</taxon>
        <taxon>Kitasatosporales</taxon>
        <taxon>Streptomycetaceae</taxon>
        <taxon>Streptomyces</taxon>
    </lineage>
</organism>
<dbReference type="Pfam" id="PF00296">
    <property type="entry name" value="Bac_luciferase"/>
    <property type="match status" value="1"/>
</dbReference>
<keyword evidence="5" id="KW-1185">Reference proteome</keyword>
<sequence length="253" mass="26237">MGRHCGDPRLRPPSADRRRPGPDGSGHHHLGLALGIKYLTETGFGIPHERPVARLREFLTAPRPLLATGSADFHGELLTAATPLSAAVPGAEPPVPILVAAMGPQTLRVSGGLADGILPLLAGPRALAEHIVSAVTAATEAAGRPALRIVAFVPGVVTADVEAVRRTATDTLPSYEQFPSCRRAIARSGGIRAVDLAVIGDEEAVAAEARRYRSDRGGCSPGPTWGRRTSAAPGSCSASRRTAEAPGLRTATR</sequence>
<dbReference type="GO" id="GO:0016705">
    <property type="term" value="F:oxidoreductase activity, acting on paired donors, with incorporation or reduction of molecular oxygen"/>
    <property type="evidence" value="ECO:0007669"/>
    <property type="project" value="InterPro"/>
</dbReference>
<dbReference type="EMBL" id="AWQX01000018">
    <property type="protein sequence ID" value="EST36242.1"/>
    <property type="molecule type" value="Genomic_DNA"/>
</dbReference>
<comment type="caution">
    <text evidence="4">The sequence shown here is derived from an EMBL/GenBank/DDBJ whole genome shotgun (WGS) entry which is preliminary data.</text>
</comment>
<feature type="region of interest" description="Disordered" evidence="2">
    <location>
        <begin position="1"/>
        <end position="27"/>
    </location>
</feature>
<dbReference type="PANTHER" id="PTHR43244:SF1">
    <property type="entry name" value="5,10-METHYLENETETRAHYDROMETHANOPTERIN REDUCTASE"/>
    <property type="match status" value="1"/>
</dbReference>
<feature type="region of interest" description="Disordered" evidence="2">
    <location>
        <begin position="215"/>
        <end position="253"/>
    </location>
</feature>
<dbReference type="SUPFAM" id="SSF51679">
    <property type="entry name" value="Bacterial luciferase-like"/>
    <property type="match status" value="1"/>
</dbReference>
<feature type="compositionally biased region" description="Basic and acidic residues" evidence="2">
    <location>
        <begin position="1"/>
        <end position="21"/>
    </location>
</feature>
<evidence type="ECO:0000313" key="5">
    <source>
        <dbReference type="Proteomes" id="UP000017984"/>
    </source>
</evidence>
<evidence type="ECO:0000313" key="4">
    <source>
        <dbReference type="EMBL" id="EST36242.1"/>
    </source>
</evidence>
<proteinExistence type="predicted"/>
<name>V6KVV1_STRRC</name>
<dbReference type="InterPro" id="IPR036661">
    <property type="entry name" value="Luciferase-like_sf"/>
</dbReference>
<dbReference type="InterPro" id="IPR011251">
    <property type="entry name" value="Luciferase-like_dom"/>
</dbReference>
<protein>
    <recommendedName>
        <fullName evidence="3">Luciferase-like domain-containing protein</fullName>
    </recommendedName>
</protein>
<evidence type="ECO:0000256" key="1">
    <source>
        <dbReference type="ARBA" id="ARBA00023002"/>
    </source>
</evidence>
<dbReference type="CDD" id="cd01097">
    <property type="entry name" value="Tetrahydromethanopterin_reductase"/>
    <property type="match status" value="1"/>
</dbReference>
<evidence type="ECO:0000259" key="3">
    <source>
        <dbReference type="Pfam" id="PF00296"/>
    </source>
</evidence>
<dbReference type="STRING" id="1352936.M878_02725"/>
<keyword evidence="1" id="KW-0560">Oxidoreductase</keyword>
<dbReference type="AlphaFoldDB" id="V6KVV1"/>
<dbReference type="Gene3D" id="3.20.20.30">
    <property type="entry name" value="Luciferase-like domain"/>
    <property type="match status" value="1"/>
</dbReference>
<dbReference type="InterPro" id="IPR050564">
    <property type="entry name" value="F420-G6PD/mer"/>
</dbReference>
<dbReference type="Proteomes" id="UP000017984">
    <property type="component" value="Chromosome"/>
</dbReference>
<reference evidence="4 5" key="1">
    <citation type="journal article" date="2014" name="Genome Announc.">
        <title>Draft Genome Sequence of Streptomyces roseochromogenes subsp. oscitans DS 12.976, Producer of the Aminocoumarin Antibiotic Clorobiocin.</title>
        <authorList>
            <person name="Ruckert C."/>
            <person name="Kalinowski J."/>
            <person name="Heide L."/>
            <person name="Apel A.K."/>
        </authorList>
    </citation>
    <scope>NUCLEOTIDE SEQUENCE [LARGE SCALE GENOMIC DNA]</scope>
    <source>
        <strain evidence="4 5">DS 12.976</strain>
    </source>
</reference>
<dbReference type="HOGENOM" id="CLU_1098036_0_0_11"/>
<gene>
    <name evidence="4" type="ORF">M878_02725</name>
</gene>
<accession>V6KVV1</accession>
<feature type="domain" description="Luciferase-like" evidence="3">
    <location>
        <begin position="30"/>
        <end position="207"/>
    </location>
</feature>
<evidence type="ECO:0000256" key="2">
    <source>
        <dbReference type="SAM" id="MobiDB-lite"/>
    </source>
</evidence>
<dbReference type="PANTHER" id="PTHR43244">
    <property type="match status" value="1"/>
</dbReference>